<dbReference type="Gene3D" id="3.10.450.50">
    <property type="match status" value="1"/>
</dbReference>
<feature type="domain" description="SnoaL-like" evidence="1">
    <location>
        <begin position="15"/>
        <end position="92"/>
    </location>
</feature>
<dbReference type="Proteomes" id="UP000662888">
    <property type="component" value="Chromosome"/>
</dbReference>
<dbReference type="RefSeq" id="WP_206090379.1">
    <property type="nucleotide sequence ID" value="NZ_CP065053.1"/>
</dbReference>
<dbReference type="Pfam" id="PF12680">
    <property type="entry name" value="SnoaL_2"/>
    <property type="match status" value="1"/>
</dbReference>
<gene>
    <name evidence="2" type="ORF">IV454_03715</name>
</gene>
<keyword evidence="3" id="KW-1185">Reference proteome</keyword>
<dbReference type="InterPro" id="IPR032710">
    <property type="entry name" value="NTF2-like_dom_sf"/>
</dbReference>
<name>A0AA49A901_9BURK</name>
<evidence type="ECO:0000313" key="2">
    <source>
        <dbReference type="EMBL" id="QPI50701.1"/>
    </source>
</evidence>
<dbReference type="InterPro" id="IPR037401">
    <property type="entry name" value="SnoaL-like"/>
</dbReference>
<reference evidence="2 3" key="1">
    <citation type="submission" date="2020-11" db="EMBL/GenBank/DDBJ databases">
        <authorList>
            <person name="Sun Q."/>
        </authorList>
    </citation>
    <scope>NUCLEOTIDE SEQUENCE [LARGE SCALE GENOMIC DNA]</scope>
    <source>
        <strain evidence="2 3">P8398</strain>
    </source>
</reference>
<proteinExistence type="predicted"/>
<organism evidence="2 3">
    <name type="scientific">Massilia antarctica</name>
    <dbReference type="NCBI Taxonomy" id="2765360"/>
    <lineage>
        <taxon>Bacteria</taxon>
        <taxon>Pseudomonadati</taxon>
        <taxon>Pseudomonadota</taxon>
        <taxon>Betaproteobacteria</taxon>
        <taxon>Burkholderiales</taxon>
        <taxon>Oxalobacteraceae</taxon>
        <taxon>Telluria group</taxon>
        <taxon>Massilia</taxon>
    </lineage>
</organism>
<evidence type="ECO:0000313" key="3">
    <source>
        <dbReference type="Proteomes" id="UP000662888"/>
    </source>
</evidence>
<sequence length="119" mass="13075">MNATLQNTWEKYTSAWKMTDRAGRLAVFAEALTEGAVYTDPLVQAASWDELITYMENFHQQVPGGHFVTTSFSSHHQKSIASWDMKTPDGATIGTGTSYGEYDAAGKLLSMNGFFQVPG</sequence>
<dbReference type="SUPFAM" id="SSF54427">
    <property type="entry name" value="NTF2-like"/>
    <property type="match status" value="1"/>
</dbReference>
<evidence type="ECO:0000259" key="1">
    <source>
        <dbReference type="Pfam" id="PF12680"/>
    </source>
</evidence>
<protein>
    <submittedName>
        <fullName evidence="2">Nuclear transport factor 2 family protein</fullName>
    </submittedName>
</protein>
<dbReference type="EMBL" id="CP065053">
    <property type="protein sequence ID" value="QPI50701.1"/>
    <property type="molecule type" value="Genomic_DNA"/>
</dbReference>
<accession>A0AA49A901</accession>